<proteinExistence type="predicted"/>
<reference evidence="4" key="1">
    <citation type="submission" date="2018-08" db="EMBL/GenBank/DDBJ databases">
        <authorList>
            <person name="Kim S.-J."/>
            <person name="Jung G.-Y."/>
        </authorList>
    </citation>
    <scope>NUCLEOTIDE SEQUENCE [LARGE SCALE GENOMIC DNA]</scope>
    <source>
        <strain evidence="4">GY_G</strain>
    </source>
</reference>
<keyword evidence="2" id="KW-0802">TPR repeat</keyword>
<gene>
    <name evidence="3" type="ORF">DXH95_09885</name>
</gene>
<keyword evidence="4" id="KW-1185">Reference proteome</keyword>
<dbReference type="SMART" id="SM00028">
    <property type="entry name" value="TPR"/>
    <property type="match status" value="4"/>
</dbReference>
<dbReference type="PANTHER" id="PTHR12788">
    <property type="entry name" value="PROTEIN-TYROSINE SULFOTRANSFERASE 2"/>
    <property type="match status" value="1"/>
</dbReference>
<dbReference type="Pfam" id="PF13181">
    <property type="entry name" value="TPR_8"/>
    <property type="match status" value="1"/>
</dbReference>
<dbReference type="SUPFAM" id="SSF52540">
    <property type="entry name" value="P-loop containing nucleoside triphosphate hydrolases"/>
    <property type="match status" value="1"/>
</dbReference>
<keyword evidence="1 3" id="KW-0808">Transferase</keyword>
<dbReference type="Gene3D" id="1.25.40.10">
    <property type="entry name" value="Tetratricopeptide repeat domain"/>
    <property type="match status" value="1"/>
</dbReference>
<dbReference type="GO" id="GO:0008476">
    <property type="term" value="F:protein-tyrosine sulfotransferase activity"/>
    <property type="evidence" value="ECO:0007669"/>
    <property type="project" value="InterPro"/>
</dbReference>
<dbReference type="InterPro" id="IPR027417">
    <property type="entry name" value="P-loop_NTPase"/>
</dbReference>
<comment type="caution">
    <text evidence="3">The sequence shown here is derived from an EMBL/GenBank/DDBJ whole genome shotgun (WGS) entry which is preliminary data.</text>
</comment>
<dbReference type="Proteomes" id="UP000263833">
    <property type="component" value="Unassembled WGS sequence"/>
</dbReference>
<sequence length="544" mass="61067">MTQNAPDLASHYVARGMRNPQLIEAALAINEDRLPDAEPILRAHLHKDPFDVAAIRLMAQLAARLGRFKDSEALLRRAIELAPDFTAARSNLAGILYRQNRFEEAVELLDTVLQVDADDASGQSLMAAALGRIGEYDEALALYGALTQRFPQHAKLWMSYGHVLKTVGQQDEGIAAYRRALAVEPTLGEVWWSLANLKTVRFDDADIAAMEAALEAPSLSDDDRLHLHFALGKAFDDRREAETSFGHYERANAIRHSQLDYDPDVVTQHVDKIIATFTPEFVAARAGQGDPTPDPVFILGMPRAGSTLLEQILASHSQIEGTMELPDLPAIALREGKATPSGWVDAVRDMPAERLTELGAEFLQRTAVQRKTDKPFYIDKLPNNWVYTGLLNLILPNAKIIDARRHPLDCCFSNFRQHFAKGQAFSYSLSDMGRYYADYVRLMAHFDRVLPGRVHRVIHEQVIEQPEAQVRAMLDYLDVPFEEACLNFHQNKRAVRTASSEQVRRPINRDGVEQWKPYEQWLDPLKAALGTLWQTYPEVAGAGK</sequence>
<dbReference type="PROSITE" id="PS50005">
    <property type="entry name" value="TPR"/>
    <property type="match status" value="2"/>
</dbReference>
<feature type="repeat" description="TPR" evidence="2">
    <location>
        <begin position="86"/>
        <end position="119"/>
    </location>
</feature>
<dbReference type="AlphaFoldDB" id="A0A371BK75"/>
<name>A0A371BK75_9SPHN</name>
<protein>
    <submittedName>
        <fullName evidence="3">Sulfotransferase family protein</fullName>
    </submittedName>
</protein>
<dbReference type="PANTHER" id="PTHR12788:SF10">
    <property type="entry name" value="PROTEIN-TYROSINE SULFOTRANSFERASE"/>
    <property type="match status" value="1"/>
</dbReference>
<feature type="repeat" description="TPR" evidence="2">
    <location>
        <begin position="154"/>
        <end position="187"/>
    </location>
</feature>
<dbReference type="InterPro" id="IPR019734">
    <property type="entry name" value="TPR_rpt"/>
</dbReference>
<organism evidence="3 4">
    <name type="scientific">Sphingorhabdus pulchriflava</name>
    <dbReference type="NCBI Taxonomy" id="2292257"/>
    <lineage>
        <taxon>Bacteria</taxon>
        <taxon>Pseudomonadati</taxon>
        <taxon>Pseudomonadota</taxon>
        <taxon>Alphaproteobacteria</taxon>
        <taxon>Sphingomonadales</taxon>
        <taxon>Sphingomonadaceae</taxon>
        <taxon>Sphingorhabdus</taxon>
    </lineage>
</organism>
<dbReference type="SUPFAM" id="SSF48452">
    <property type="entry name" value="TPR-like"/>
    <property type="match status" value="1"/>
</dbReference>
<dbReference type="EMBL" id="QRGP01000001">
    <property type="protein sequence ID" value="RDV07956.1"/>
    <property type="molecule type" value="Genomic_DNA"/>
</dbReference>
<dbReference type="InterPro" id="IPR011990">
    <property type="entry name" value="TPR-like_helical_dom_sf"/>
</dbReference>
<evidence type="ECO:0000256" key="2">
    <source>
        <dbReference type="PROSITE-ProRule" id="PRU00339"/>
    </source>
</evidence>
<accession>A0A371BK75</accession>
<dbReference type="Pfam" id="PF14559">
    <property type="entry name" value="TPR_19"/>
    <property type="match status" value="1"/>
</dbReference>
<evidence type="ECO:0000313" key="4">
    <source>
        <dbReference type="Proteomes" id="UP000263833"/>
    </source>
</evidence>
<dbReference type="InterPro" id="IPR026634">
    <property type="entry name" value="TPST-like"/>
</dbReference>
<evidence type="ECO:0000256" key="1">
    <source>
        <dbReference type="ARBA" id="ARBA00022679"/>
    </source>
</evidence>
<dbReference type="Gene3D" id="3.40.50.300">
    <property type="entry name" value="P-loop containing nucleotide triphosphate hydrolases"/>
    <property type="match status" value="1"/>
</dbReference>
<evidence type="ECO:0000313" key="3">
    <source>
        <dbReference type="EMBL" id="RDV07956.1"/>
    </source>
</evidence>
<dbReference type="Pfam" id="PF13469">
    <property type="entry name" value="Sulfotransfer_3"/>
    <property type="match status" value="1"/>
</dbReference>
<dbReference type="OrthoDB" id="9800698at2"/>